<reference evidence="2" key="1">
    <citation type="submission" date="2022-08" db="EMBL/GenBank/DDBJ databases">
        <authorList>
            <consortium name="DOE Joint Genome Institute"/>
            <person name="Min B."/>
            <person name="Riley R."/>
            <person name="Sierra-Patev S."/>
            <person name="Naranjo-Ortiz M."/>
            <person name="Looney B."/>
            <person name="Konkel Z."/>
            <person name="Slot J.C."/>
            <person name="Sakamoto Y."/>
            <person name="Steenwyk J.L."/>
            <person name="Rokas A."/>
            <person name="Carro J."/>
            <person name="Camarero S."/>
            <person name="Ferreira P."/>
            <person name="Molpeceres G."/>
            <person name="Ruiz-Duenas F.J."/>
            <person name="Serrano A."/>
            <person name="Henrissat B."/>
            <person name="Drula E."/>
            <person name="Hughes K.W."/>
            <person name="Mata J.L."/>
            <person name="Ishikawa N.K."/>
            <person name="Vargas-Isla R."/>
            <person name="Ushijima S."/>
            <person name="Smith C.A."/>
            <person name="Ahrendt S."/>
            <person name="Andreopoulos W."/>
            <person name="He G."/>
            <person name="Labutti K."/>
            <person name="Lipzen A."/>
            <person name="Ng V."/>
            <person name="Sandor L."/>
            <person name="Barry K."/>
            <person name="Martinez A.T."/>
            <person name="Xiao Y."/>
            <person name="Gibbons J.G."/>
            <person name="Terashima K."/>
            <person name="Hibbett D.S."/>
            <person name="Grigoriev I.V."/>
        </authorList>
    </citation>
    <scope>NUCLEOTIDE SEQUENCE</scope>
    <source>
        <strain evidence="2">TFB9207</strain>
    </source>
</reference>
<dbReference type="AlphaFoldDB" id="A0AA38PJZ3"/>
<feature type="compositionally biased region" description="Low complexity" evidence="1">
    <location>
        <begin position="115"/>
        <end position="153"/>
    </location>
</feature>
<protein>
    <submittedName>
        <fullName evidence="2">Uncharacterized protein</fullName>
    </submittedName>
</protein>
<keyword evidence="3" id="KW-1185">Reference proteome</keyword>
<name>A0AA38PJZ3_9AGAR</name>
<gene>
    <name evidence="2" type="ORF">F5878DRAFT_603152</name>
</gene>
<dbReference type="EMBL" id="MU805962">
    <property type="protein sequence ID" value="KAJ3844015.1"/>
    <property type="molecule type" value="Genomic_DNA"/>
</dbReference>
<organism evidence="2 3">
    <name type="scientific">Lentinula raphanica</name>
    <dbReference type="NCBI Taxonomy" id="153919"/>
    <lineage>
        <taxon>Eukaryota</taxon>
        <taxon>Fungi</taxon>
        <taxon>Dikarya</taxon>
        <taxon>Basidiomycota</taxon>
        <taxon>Agaricomycotina</taxon>
        <taxon>Agaricomycetes</taxon>
        <taxon>Agaricomycetidae</taxon>
        <taxon>Agaricales</taxon>
        <taxon>Marasmiineae</taxon>
        <taxon>Omphalotaceae</taxon>
        <taxon>Lentinula</taxon>
    </lineage>
</organism>
<evidence type="ECO:0000313" key="3">
    <source>
        <dbReference type="Proteomes" id="UP001163846"/>
    </source>
</evidence>
<evidence type="ECO:0000313" key="2">
    <source>
        <dbReference type="EMBL" id="KAJ3844015.1"/>
    </source>
</evidence>
<feature type="region of interest" description="Disordered" evidence="1">
    <location>
        <begin position="266"/>
        <end position="294"/>
    </location>
</feature>
<feature type="compositionally biased region" description="Basic and acidic residues" evidence="1">
    <location>
        <begin position="275"/>
        <end position="284"/>
    </location>
</feature>
<accession>A0AA38PJZ3</accession>
<dbReference type="Proteomes" id="UP001163846">
    <property type="component" value="Unassembled WGS sequence"/>
</dbReference>
<sequence>MANANSSSANDSRPGSASSVSLVTAISTTKNLLPVLSPNDNTAATLPSPSKAPTAPSNIPKDSTMRVIHGGANPHLQRGIKRSGSPLDKSGPSKHHRHSDTQSHNSPSAPPKPTSSPENSTSTSPTLAPTSPSTDIAPALTPTAHAPPSTPEALSARGMNVDVDRKSMDITVPPREIITGQDRWNIYHSDYDKAKSLQILSSPDSVFFTPAPSSTPTPIGSSYTLPHSLMRHMPLEHLLQVDENHRSQKMVVGDVLSDSAFDLTRHSGGDGMNNDGRDAGRSALDESTAGNSTKSQSLGISAFFRYPLAHLLGEASA</sequence>
<feature type="region of interest" description="Disordered" evidence="1">
    <location>
        <begin position="1"/>
        <end position="160"/>
    </location>
</feature>
<proteinExistence type="predicted"/>
<feature type="compositionally biased region" description="Polar residues" evidence="1">
    <location>
        <begin position="38"/>
        <end position="48"/>
    </location>
</feature>
<feature type="compositionally biased region" description="Polar residues" evidence="1">
    <location>
        <begin position="11"/>
        <end position="31"/>
    </location>
</feature>
<evidence type="ECO:0000256" key="1">
    <source>
        <dbReference type="SAM" id="MobiDB-lite"/>
    </source>
</evidence>
<comment type="caution">
    <text evidence="2">The sequence shown here is derived from an EMBL/GenBank/DDBJ whole genome shotgun (WGS) entry which is preliminary data.</text>
</comment>
<feature type="compositionally biased region" description="Low complexity" evidence="1">
    <location>
        <begin position="1"/>
        <end position="10"/>
    </location>
</feature>